<dbReference type="OrthoDB" id="10258869at2759"/>
<keyword evidence="3" id="KW-0687">Ribonucleoprotein</keyword>
<dbReference type="PANTHER" id="PTHR11726">
    <property type="entry name" value="60S RIBOSOMAL PROTEIN L10"/>
    <property type="match status" value="1"/>
</dbReference>
<dbReference type="InterPro" id="IPR047873">
    <property type="entry name" value="Ribosomal_uL16"/>
</dbReference>
<comment type="similarity">
    <text evidence="1">Belongs to the universal ribosomal protein uL16 family.</text>
</comment>
<accession>A0A7R9KFU9</accession>
<dbReference type="GO" id="GO:0005840">
    <property type="term" value="C:ribosome"/>
    <property type="evidence" value="ECO:0007669"/>
    <property type="project" value="UniProtKB-KW"/>
</dbReference>
<dbReference type="InterPro" id="IPR036920">
    <property type="entry name" value="Ribosomal_uL16_sf"/>
</dbReference>
<dbReference type="Gene3D" id="3.90.1170.10">
    <property type="entry name" value="Ribosomal protein L10e/L16"/>
    <property type="match status" value="2"/>
</dbReference>
<dbReference type="GO" id="GO:0003735">
    <property type="term" value="F:structural constituent of ribosome"/>
    <property type="evidence" value="ECO:0007669"/>
    <property type="project" value="InterPro"/>
</dbReference>
<dbReference type="AlphaFoldDB" id="A0A7R9KFU9"/>
<dbReference type="Proteomes" id="UP000759131">
    <property type="component" value="Unassembled WGS sequence"/>
</dbReference>
<name>A0A7R9KFU9_9ACAR</name>
<evidence type="ECO:0000313" key="4">
    <source>
        <dbReference type="EMBL" id="CAD7620987.1"/>
    </source>
</evidence>
<dbReference type="PIRSF" id="PIRSF005590">
    <property type="entry name" value="Ribosomal_L10"/>
    <property type="match status" value="1"/>
</dbReference>
<sequence>MDVGCLSRFCRGVPESKLAIHDLGNRKAPSEAFPVRVNLISLEREHLSAEALESCRIAANKYMVKTLGKENFHMRICPQPLNILRINKMLTCAGADRLQTDVVREALRRARNKLPGKQLIQNSQKHGFTGLFRDEYDELKANKRLLSRGLVSYENHIPNDC</sequence>
<evidence type="ECO:0000313" key="5">
    <source>
        <dbReference type="Proteomes" id="UP000759131"/>
    </source>
</evidence>
<dbReference type="EMBL" id="OC855007">
    <property type="protein sequence ID" value="CAD7620987.1"/>
    <property type="molecule type" value="Genomic_DNA"/>
</dbReference>
<reference evidence="4" key="1">
    <citation type="submission" date="2020-11" db="EMBL/GenBank/DDBJ databases">
        <authorList>
            <person name="Tran Van P."/>
        </authorList>
    </citation>
    <scope>NUCLEOTIDE SEQUENCE</scope>
</reference>
<dbReference type="Pfam" id="PF00252">
    <property type="entry name" value="Ribosomal_L16"/>
    <property type="match status" value="1"/>
</dbReference>
<dbReference type="InterPro" id="IPR001197">
    <property type="entry name" value="Ribosomal_uL16_euk_arch"/>
</dbReference>
<dbReference type="GO" id="GO:0006412">
    <property type="term" value="P:translation"/>
    <property type="evidence" value="ECO:0007669"/>
    <property type="project" value="InterPro"/>
</dbReference>
<dbReference type="SUPFAM" id="SSF54686">
    <property type="entry name" value="Ribosomal protein L16p/L10e"/>
    <property type="match status" value="1"/>
</dbReference>
<proteinExistence type="inferred from homology"/>
<evidence type="ECO:0000256" key="2">
    <source>
        <dbReference type="ARBA" id="ARBA00022980"/>
    </source>
</evidence>
<evidence type="ECO:0000256" key="1">
    <source>
        <dbReference type="ARBA" id="ARBA00008931"/>
    </source>
</evidence>
<keyword evidence="5" id="KW-1185">Reference proteome</keyword>
<dbReference type="GO" id="GO:1990904">
    <property type="term" value="C:ribonucleoprotein complex"/>
    <property type="evidence" value="ECO:0007669"/>
    <property type="project" value="UniProtKB-KW"/>
</dbReference>
<gene>
    <name evidence="4" type="ORF">OSB1V03_LOCUS1467</name>
</gene>
<protein>
    <submittedName>
        <fullName evidence="4">Uncharacterized protein</fullName>
    </submittedName>
</protein>
<dbReference type="EMBL" id="CAJPIZ010000432">
    <property type="protein sequence ID" value="CAG2101417.1"/>
    <property type="molecule type" value="Genomic_DNA"/>
</dbReference>
<evidence type="ECO:0000256" key="3">
    <source>
        <dbReference type="ARBA" id="ARBA00023274"/>
    </source>
</evidence>
<organism evidence="4">
    <name type="scientific">Medioppia subpectinata</name>
    <dbReference type="NCBI Taxonomy" id="1979941"/>
    <lineage>
        <taxon>Eukaryota</taxon>
        <taxon>Metazoa</taxon>
        <taxon>Ecdysozoa</taxon>
        <taxon>Arthropoda</taxon>
        <taxon>Chelicerata</taxon>
        <taxon>Arachnida</taxon>
        <taxon>Acari</taxon>
        <taxon>Acariformes</taxon>
        <taxon>Sarcoptiformes</taxon>
        <taxon>Oribatida</taxon>
        <taxon>Brachypylina</taxon>
        <taxon>Oppioidea</taxon>
        <taxon>Oppiidae</taxon>
        <taxon>Medioppia</taxon>
    </lineage>
</organism>
<keyword evidence="2" id="KW-0689">Ribosomal protein</keyword>